<reference evidence="1" key="1">
    <citation type="journal article" date="2023" name="Mol. Biol. Evol.">
        <title>Third-Generation Sequencing Reveals the Adaptive Role of the Epigenome in Three Deep-Sea Polychaetes.</title>
        <authorList>
            <person name="Perez M."/>
            <person name="Aroh O."/>
            <person name="Sun Y."/>
            <person name="Lan Y."/>
            <person name="Juniper S.K."/>
            <person name="Young C.R."/>
            <person name="Angers B."/>
            <person name="Qian P.Y."/>
        </authorList>
    </citation>
    <scope>NUCLEOTIDE SEQUENCE</scope>
    <source>
        <strain evidence="1">P08H-3</strain>
    </source>
</reference>
<dbReference type="AlphaFoldDB" id="A0AAD9JWD3"/>
<protein>
    <submittedName>
        <fullName evidence="1">Uncharacterized protein</fullName>
    </submittedName>
</protein>
<dbReference type="Proteomes" id="UP001208570">
    <property type="component" value="Unassembled WGS sequence"/>
</dbReference>
<sequence>MEDDQTSDFNVPSTASEGLQCFSRNVTYNVTTTDDTQMTLAVPEDMSLEVGERDGPPEMYEECVDTSKYFVGQISPEQYYIQGKAYTKAAIEDLLQSAEYLQRYTRCTLCWSIWCEGMYTASCTECGGYSMERPCPICQGRCGQIWKRDVEMSHSHNEAHWEGSCRLPEEKQWQFMTSILMDDGSEDSVLDGMEQLST</sequence>
<proteinExistence type="predicted"/>
<keyword evidence="2" id="KW-1185">Reference proteome</keyword>
<dbReference type="EMBL" id="JAODUP010000130">
    <property type="protein sequence ID" value="KAK2160563.1"/>
    <property type="molecule type" value="Genomic_DNA"/>
</dbReference>
<evidence type="ECO:0000313" key="2">
    <source>
        <dbReference type="Proteomes" id="UP001208570"/>
    </source>
</evidence>
<name>A0AAD9JWD3_9ANNE</name>
<evidence type="ECO:0000313" key="1">
    <source>
        <dbReference type="EMBL" id="KAK2160563.1"/>
    </source>
</evidence>
<gene>
    <name evidence="1" type="ORF">LSH36_130g01038</name>
</gene>
<comment type="caution">
    <text evidence="1">The sequence shown here is derived from an EMBL/GenBank/DDBJ whole genome shotgun (WGS) entry which is preliminary data.</text>
</comment>
<organism evidence="1 2">
    <name type="scientific">Paralvinella palmiformis</name>
    <dbReference type="NCBI Taxonomy" id="53620"/>
    <lineage>
        <taxon>Eukaryota</taxon>
        <taxon>Metazoa</taxon>
        <taxon>Spiralia</taxon>
        <taxon>Lophotrochozoa</taxon>
        <taxon>Annelida</taxon>
        <taxon>Polychaeta</taxon>
        <taxon>Sedentaria</taxon>
        <taxon>Canalipalpata</taxon>
        <taxon>Terebellida</taxon>
        <taxon>Terebelliformia</taxon>
        <taxon>Alvinellidae</taxon>
        <taxon>Paralvinella</taxon>
    </lineage>
</organism>
<accession>A0AAD9JWD3</accession>